<evidence type="ECO:0000313" key="2">
    <source>
        <dbReference type="Proteomes" id="UP000192707"/>
    </source>
</evidence>
<comment type="caution">
    <text evidence="1">The sequence shown here is derived from an EMBL/GenBank/DDBJ whole genome shotgun (WGS) entry which is preliminary data.</text>
</comment>
<proteinExistence type="predicted"/>
<protein>
    <recommendedName>
        <fullName evidence="3">Acyl-protein synthetase LuxE domain-containing protein</fullName>
    </recommendedName>
</protein>
<dbReference type="Proteomes" id="UP000192707">
    <property type="component" value="Unassembled WGS sequence"/>
</dbReference>
<evidence type="ECO:0008006" key="3">
    <source>
        <dbReference type="Google" id="ProtNLM"/>
    </source>
</evidence>
<dbReference type="EMBL" id="MVHG01000136">
    <property type="protein sequence ID" value="ORA07618.1"/>
    <property type="molecule type" value="Genomic_DNA"/>
</dbReference>
<reference evidence="1 2" key="1">
    <citation type="submission" date="2016-12" db="EMBL/GenBank/DDBJ databases">
        <title>The new phylogeny of genus Mycobacterium.</title>
        <authorList>
            <person name="Tortoli E."/>
            <person name="Trovato A."/>
            <person name="Cirillo D.M."/>
        </authorList>
    </citation>
    <scope>NUCLEOTIDE SEQUENCE [LARGE SCALE GENOMIC DNA]</scope>
    <source>
        <strain evidence="1 2">DSM 45069</strain>
    </source>
</reference>
<accession>A0A1W9Z5G6</accession>
<organism evidence="1 2">
    <name type="scientific">Mycobacterium arosiense ATCC BAA-1401 = DSM 45069</name>
    <dbReference type="NCBI Taxonomy" id="1265311"/>
    <lineage>
        <taxon>Bacteria</taxon>
        <taxon>Bacillati</taxon>
        <taxon>Actinomycetota</taxon>
        <taxon>Actinomycetes</taxon>
        <taxon>Mycobacteriales</taxon>
        <taxon>Mycobacteriaceae</taxon>
        <taxon>Mycobacterium</taxon>
        <taxon>Mycobacterium avium complex (MAC)</taxon>
    </lineage>
</organism>
<dbReference type="AlphaFoldDB" id="A0A1W9Z5G6"/>
<sequence length="479" mass="53128">MGGIHADAVNMVEDPVNYFGGSLTRMHSMPWREVEVCQRDALQWRFDTLRDRVPILRHTAERQGIDRIDDLESVIPLLFDHTVFKSYPTSLIDNKRFDQLTRWLQKLTTHDLSDVDTSGCVGLDDWFDVLDRDTPLCIAHSSGTTGTLSLLPWDKQEWDTLGALHSALILQRFGQDEDCRTHDGIHVVYPFYRSGALGHLRNNDQVVKHISRGEQRFHAAYPGRLSSDVMYLAGRLRAAQASGRLDALRIDPSLLERKEAFDAQTALAGERIAAFFDGVLNELTGQRILILSTWNLIHKMAKDGLQRGMRNQFSEDSIVISGGGAKGMTPPQGWKDDVMAFVGNDRVRGGYSMSEVALAALGCEYDHHHVNPWIVPFVLDPASGAPLPRTGIQTGQAAFFDLLAQSHWGGFISGDQVTLSWAADCGCGRSSPYYFDTVCRLADQYAGDDDKITCAATAKAHGDALAYLNELEGSTTAWS</sequence>
<name>A0A1W9Z5G6_MYCAI</name>
<evidence type="ECO:0000313" key="1">
    <source>
        <dbReference type="EMBL" id="ORA07618.1"/>
    </source>
</evidence>
<gene>
    <name evidence="1" type="ORF">BST14_27030</name>
</gene>
<keyword evidence="2" id="KW-1185">Reference proteome</keyword>